<dbReference type="EMBL" id="OU015567">
    <property type="protein sequence ID" value="CAG5109836.1"/>
    <property type="molecule type" value="Genomic_DNA"/>
</dbReference>
<evidence type="ECO:0000313" key="1">
    <source>
        <dbReference type="EMBL" id="CAG5109836.1"/>
    </source>
</evidence>
<evidence type="ECO:0000313" key="2">
    <source>
        <dbReference type="Proteomes" id="UP001158576"/>
    </source>
</evidence>
<proteinExistence type="predicted"/>
<keyword evidence="2" id="KW-1185">Reference proteome</keyword>
<protein>
    <submittedName>
        <fullName evidence="1">Oidioi.mRNA.OKI2018_I69.chr2.g4319.t1.cds</fullName>
    </submittedName>
</protein>
<gene>
    <name evidence="1" type="ORF">OKIOD_LOCUS13084</name>
</gene>
<reference evidence="1 2" key="1">
    <citation type="submission" date="2021-04" db="EMBL/GenBank/DDBJ databases">
        <authorList>
            <person name="Bliznina A."/>
        </authorList>
    </citation>
    <scope>NUCLEOTIDE SEQUENCE [LARGE SCALE GENOMIC DNA]</scope>
</reference>
<accession>A0ABN7T3K1</accession>
<organism evidence="1 2">
    <name type="scientific">Oikopleura dioica</name>
    <name type="common">Tunicate</name>
    <dbReference type="NCBI Taxonomy" id="34765"/>
    <lineage>
        <taxon>Eukaryota</taxon>
        <taxon>Metazoa</taxon>
        <taxon>Chordata</taxon>
        <taxon>Tunicata</taxon>
        <taxon>Appendicularia</taxon>
        <taxon>Copelata</taxon>
        <taxon>Oikopleuridae</taxon>
        <taxon>Oikopleura</taxon>
    </lineage>
</organism>
<name>A0ABN7T3K1_OIKDI</name>
<dbReference type="Proteomes" id="UP001158576">
    <property type="component" value="Chromosome 2"/>
</dbReference>
<sequence length="173" mass="19566">MRSLIVSIFSAQRTLAAGFLNFNVEKTKKVCDYDPAYLCGENNELCGSWSCNGDSEDSTCNLICADGSTGGSRQCSCHKSHGRNKIFTGCKWRERSSPSFCQPVQIEDEENFKVENEETEEKEKVFDDFLSKIIIEKEAMEKSTIDEVFSGVFQKCEEQLPGLVHFFVDKIKN</sequence>